<sequence length="83" mass="9369">MAPVIKRRLAVEGAPSGRHDAGEKRVVRLAAWHDERLVRWQCSPQAIRLFVEVTAALMREVSTVIVFMPMGMPMALLNTLMVR</sequence>
<dbReference type="KEGG" id="hsr:HSBAA_PA_0510"/>
<name>A0A455UM90_9GAMM</name>
<evidence type="ECO:0000313" key="1">
    <source>
        <dbReference type="EMBL" id="BBI65448.1"/>
    </source>
</evidence>
<protein>
    <submittedName>
        <fullName evidence="1">Uncharacterized protein</fullName>
    </submittedName>
</protein>
<accession>A0A455UM90</accession>
<proteinExistence type="predicted"/>
<reference evidence="1 2" key="1">
    <citation type="journal article" date="2019" name="Microbiol. Resour. Announc.">
        <title>Complete Genome Sequence of Halomonas sulfidaeris Strain Esulfide1 Isolated from a Metal Sulfide Rock at a Depth of 2,200 Meters, Obtained Using Nanopore Sequencing.</title>
        <authorList>
            <person name="Saito M."/>
            <person name="Nishigata A."/>
            <person name="Galipon J."/>
            <person name="Arakawa K."/>
        </authorList>
    </citation>
    <scope>NUCLEOTIDE SEQUENCE [LARGE SCALE GENOMIC DNA]</scope>
    <source>
        <strain evidence="1 2">ATCC BAA-803</strain>
        <plasmid evidence="2">pbaa-803-a dna</plasmid>
    </source>
</reference>
<dbReference type="AlphaFoldDB" id="A0A455UM90"/>
<keyword evidence="1" id="KW-0614">Plasmid</keyword>
<evidence type="ECO:0000313" key="2">
    <source>
        <dbReference type="Proteomes" id="UP000320231"/>
    </source>
</evidence>
<geneLocation type="plasmid" evidence="2">
    <name>pbaa-803-a dna</name>
</geneLocation>
<organism evidence="1 2">
    <name type="scientific">Vreelandella sulfidaeris</name>
    <dbReference type="NCBI Taxonomy" id="115553"/>
    <lineage>
        <taxon>Bacteria</taxon>
        <taxon>Pseudomonadati</taxon>
        <taxon>Pseudomonadota</taxon>
        <taxon>Gammaproteobacteria</taxon>
        <taxon>Oceanospirillales</taxon>
        <taxon>Halomonadaceae</taxon>
        <taxon>Vreelandella</taxon>
    </lineage>
</organism>
<dbReference type="EMBL" id="AP019515">
    <property type="protein sequence ID" value="BBI65448.1"/>
    <property type="molecule type" value="Genomic_DNA"/>
</dbReference>
<dbReference type="Proteomes" id="UP000320231">
    <property type="component" value="Plasmid pBAA-803-A"/>
</dbReference>
<gene>
    <name evidence="1" type="ORF">HSBAA_PA_0510</name>
</gene>